<proteinExistence type="inferred from homology"/>
<dbReference type="InterPro" id="IPR013766">
    <property type="entry name" value="Thioredoxin_domain"/>
</dbReference>
<evidence type="ECO:0000256" key="1">
    <source>
        <dbReference type="ARBA" id="ARBA00008987"/>
    </source>
</evidence>
<dbReference type="PANTHER" id="PTHR43601">
    <property type="entry name" value="THIOREDOXIN, MITOCHONDRIAL"/>
    <property type="match status" value="1"/>
</dbReference>
<dbReference type="Gene3D" id="3.40.30.10">
    <property type="entry name" value="Glutaredoxin"/>
    <property type="match status" value="1"/>
</dbReference>
<dbReference type="InterPro" id="IPR036249">
    <property type="entry name" value="Thioredoxin-like_sf"/>
</dbReference>
<comment type="caution">
    <text evidence="3">The sequence shown here is derived from an EMBL/GenBank/DDBJ whole genome shotgun (WGS) entry which is preliminary data.</text>
</comment>
<dbReference type="PROSITE" id="PS51352">
    <property type="entry name" value="THIOREDOXIN_2"/>
    <property type="match status" value="1"/>
</dbReference>
<dbReference type="InterPro" id="IPR017937">
    <property type="entry name" value="Thioredoxin_CS"/>
</dbReference>
<reference evidence="3 4" key="1">
    <citation type="journal article" date="2024" name="Nat. Commun.">
        <title>Phylogenomics reveals the evolutionary origins of lichenization in chlorophyte algae.</title>
        <authorList>
            <person name="Puginier C."/>
            <person name="Libourel C."/>
            <person name="Otte J."/>
            <person name="Skaloud P."/>
            <person name="Haon M."/>
            <person name="Grisel S."/>
            <person name="Petersen M."/>
            <person name="Berrin J.G."/>
            <person name="Delaux P.M."/>
            <person name="Dal Grande F."/>
            <person name="Keller J."/>
        </authorList>
    </citation>
    <scope>NUCLEOTIDE SEQUENCE [LARGE SCALE GENOMIC DNA]</scope>
    <source>
        <strain evidence="3 4">SAG 2036</strain>
    </source>
</reference>
<sequence>MHSHIVSAHPDALRRRQAALKGRATARVHAEVVTKAAWWEAEGPKNFVTASSPQHLRDILSTVGSLVVADYFSSWCTACRSLFPKLRQLAENNPDVLFVKVNIGSPDLSDMAQRMGISSLPYFQFYKDGKVATQFTANLLSVNRLRAAISANKDSAAGSEAGKASLVL</sequence>
<dbReference type="PANTHER" id="PTHR43601:SF32">
    <property type="entry name" value="THIOREDOXIN-LIKE 2-2, CHLOROPLASTIC"/>
    <property type="match status" value="1"/>
</dbReference>
<dbReference type="Pfam" id="PF00085">
    <property type="entry name" value="Thioredoxin"/>
    <property type="match status" value="1"/>
</dbReference>
<evidence type="ECO:0000313" key="3">
    <source>
        <dbReference type="EMBL" id="KAK9804101.1"/>
    </source>
</evidence>
<keyword evidence="4" id="KW-1185">Reference proteome</keyword>
<dbReference type="PROSITE" id="PS00194">
    <property type="entry name" value="THIOREDOXIN_1"/>
    <property type="match status" value="1"/>
</dbReference>
<name>A0AAW1P546_9CHLO</name>
<dbReference type="CDD" id="cd02947">
    <property type="entry name" value="TRX_family"/>
    <property type="match status" value="1"/>
</dbReference>
<feature type="domain" description="Thioredoxin" evidence="2">
    <location>
        <begin position="30"/>
        <end position="154"/>
    </location>
</feature>
<dbReference type="EMBL" id="JALJOQ010000053">
    <property type="protein sequence ID" value="KAK9804101.1"/>
    <property type="molecule type" value="Genomic_DNA"/>
</dbReference>
<comment type="similarity">
    <text evidence="1">Belongs to the thioredoxin family.</text>
</comment>
<evidence type="ECO:0000259" key="2">
    <source>
        <dbReference type="PROSITE" id="PS51352"/>
    </source>
</evidence>
<evidence type="ECO:0000313" key="4">
    <source>
        <dbReference type="Proteomes" id="UP001465755"/>
    </source>
</evidence>
<organism evidence="3 4">
    <name type="scientific">Symbiochloris irregularis</name>
    <dbReference type="NCBI Taxonomy" id="706552"/>
    <lineage>
        <taxon>Eukaryota</taxon>
        <taxon>Viridiplantae</taxon>
        <taxon>Chlorophyta</taxon>
        <taxon>core chlorophytes</taxon>
        <taxon>Trebouxiophyceae</taxon>
        <taxon>Trebouxiales</taxon>
        <taxon>Trebouxiaceae</taxon>
        <taxon>Symbiochloris</taxon>
    </lineage>
</organism>
<dbReference type="AlphaFoldDB" id="A0AAW1P546"/>
<dbReference type="Proteomes" id="UP001465755">
    <property type="component" value="Unassembled WGS sequence"/>
</dbReference>
<gene>
    <name evidence="3" type="ORF">WJX73_007533</name>
</gene>
<dbReference type="SUPFAM" id="SSF52833">
    <property type="entry name" value="Thioredoxin-like"/>
    <property type="match status" value="1"/>
</dbReference>
<protein>
    <recommendedName>
        <fullName evidence="2">Thioredoxin domain-containing protein</fullName>
    </recommendedName>
</protein>
<accession>A0AAW1P546</accession>
<dbReference type="GO" id="GO:0045454">
    <property type="term" value="P:cell redox homeostasis"/>
    <property type="evidence" value="ECO:0007669"/>
    <property type="project" value="TreeGrafter"/>
</dbReference>